<feature type="transmembrane region" description="Helical" evidence="1">
    <location>
        <begin position="91"/>
        <end position="114"/>
    </location>
</feature>
<feature type="transmembrane region" description="Helical" evidence="1">
    <location>
        <begin position="21"/>
        <end position="38"/>
    </location>
</feature>
<sequence length="343" mass="38468">MEETKFYRPILKKAWNITIKFKSLWFLGFFAALVGSGGEFELLSRILFNPTASKNFISESFNGFKAGIQNNLPIDGNLWSNLWSVITGAPINIISAILVLIVAIIISLFIIWLITVSQVGLIKNADLATKNKKSTINSGIDAGVENFWPIFTVNLVYKLILLIIFVLLGKEILLLIAMGIVGTVLHIFLLVLFSIITVIISFIIRYQILYIILKKEKAIPALKSAWQLFITNWLLSLEMAFIVFIVYMIVIYLSTFITAVLLAIPIVFVTYSTQIPILVLIALVLTSVFVIITITILITSLLSVFQWSAWIILFNQMTTGEVLSKIAQLSNKSPNISNIFNKK</sequence>
<comment type="caution">
    <text evidence="2">The sequence shown here is derived from an EMBL/GenBank/DDBJ whole genome shotgun (WGS) entry which is preliminary data.</text>
</comment>
<dbReference type="EMBL" id="PEZY01000005">
    <property type="protein sequence ID" value="PIS06347.1"/>
    <property type="molecule type" value="Genomic_DNA"/>
</dbReference>
<name>A0A2H0W4Z6_9BACT</name>
<feature type="transmembrane region" description="Helical" evidence="1">
    <location>
        <begin position="187"/>
        <end position="213"/>
    </location>
</feature>
<evidence type="ECO:0000313" key="2">
    <source>
        <dbReference type="EMBL" id="PIS06347.1"/>
    </source>
</evidence>
<evidence type="ECO:0008006" key="4">
    <source>
        <dbReference type="Google" id="ProtNLM"/>
    </source>
</evidence>
<dbReference type="Proteomes" id="UP000229056">
    <property type="component" value="Unassembled WGS sequence"/>
</dbReference>
<evidence type="ECO:0000256" key="1">
    <source>
        <dbReference type="SAM" id="Phobius"/>
    </source>
</evidence>
<proteinExistence type="predicted"/>
<feature type="transmembrane region" description="Helical" evidence="1">
    <location>
        <begin position="225"/>
        <end position="245"/>
    </location>
</feature>
<evidence type="ECO:0000313" key="3">
    <source>
        <dbReference type="Proteomes" id="UP000229056"/>
    </source>
</evidence>
<keyword evidence="1" id="KW-0812">Transmembrane</keyword>
<keyword evidence="1" id="KW-1133">Transmembrane helix</keyword>
<feature type="transmembrane region" description="Helical" evidence="1">
    <location>
        <begin position="159"/>
        <end position="181"/>
    </location>
</feature>
<organism evidence="2 3">
    <name type="scientific">Candidatus Buchananbacteria bacterium CG10_big_fil_rev_8_21_14_0_10_33_19</name>
    <dbReference type="NCBI Taxonomy" id="1974525"/>
    <lineage>
        <taxon>Bacteria</taxon>
        <taxon>Candidatus Buchananiibacteriota</taxon>
    </lineage>
</organism>
<accession>A0A2H0W4Z6</accession>
<gene>
    <name evidence="2" type="ORF">COT80_02150</name>
</gene>
<keyword evidence="1" id="KW-0472">Membrane</keyword>
<protein>
    <recommendedName>
        <fullName evidence="4">Glycerophosphoryl diester phosphodiesterase membrane domain-containing protein</fullName>
    </recommendedName>
</protein>
<reference evidence="3" key="1">
    <citation type="submission" date="2017-09" db="EMBL/GenBank/DDBJ databases">
        <title>Depth-based differentiation of microbial function through sediment-hosted aquifers and enrichment of novel symbionts in the deep terrestrial subsurface.</title>
        <authorList>
            <person name="Probst A.J."/>
            <person name="Ladd B."/>
            <person name="Jarett J.K."/>
            <person name="Geller-Mcgrath D.E."/>
            <person name="Sieber C.M.K."/>
            <person name="Emerson J.B."/>
            <person name="Anantharaman K."/>
            <person name="Thomas B.C."/>
            <person name="Malmstrom R."/>
            <person name="Stieglmeier M."/>
            <person name="Klingl A."/>
            <person name="Woyke T."/>
            <person name="Ryan C.M."/>
            <person name="Banfield J.F."/>
        </authorList>
    </citation>
    <scope>NUCLEOTIDE SEQUENCE [LARGE SCALE GENOMIC DNA]</scope>
</reference>
<dbReference type="AlphaFoldDB" id="A0A2H0W4Z6"/>